<keyword evidence="2" id="KW-1185">Reference proteome</keyword>
<dbReference type="OrthoDB" id="6345588at2759"/>
<dbReference type="AlphaFoldDB" id="A0A5N5TAC0"/>
<evidence type="ECO:0000313" key="2">
    <source>
        <dbReference type="Proteomes" id="UP000326759"/>
    </source>
</evidence>
<accession>A0A5N5TAC0</accession>
<comment type="caution">
    <text evidence="1">The sequence shown here is derived from an EMBL/GenBank/DDBJ whole genome shotgun (WGS) entry which is preliminary data.</text>
</comment>
<dbReference type="EMBL" id="SEYY01006041">
    <property type="protein sequence ID" value="KAB7503018.1"/>
    <property type="molecule type" value="Genomic_DNA"/>
</dbReference>
<sequence length="526" mass="60618">TFNPDFYKVDLVALYATMYLKRIVVEKLPWKQHLFSLYEEVKENMKKLGKEKEQSLFSSLREYARMYNNQWNAIDSENESNGEMYYSLLFVLALMLGQDKLWVPVDLCLREDVTEVFFVRKPSLKLKYLSQAELLYDSMAPLCSSLEHVSVPFADKILFTKAVGLGTLRVLEFSTGVSDKVICNALWNIDKKSDKVLQAAIKDKKEGGNFLALPHLEVLRSNIQMTKNASGSMRVTLGAAALVIQPKLRIVENRFYWSTLQAIQALLEYEERYKVKHERRLAVDRLLIPSLQWPEKNLNSNLPLILEMCPKICSLTFTVGYLRMALNPLYTSLKVKLSSLKQLCLDATDFTIEDFWPFIRELGSNLKHLTLRVTLNLINNFQVKKKRSRESYDSLVYSCVAGALACSPSLQHLSLNGSISAIFGNDIGKIQCRNKINNNLPSLIETSTFNVLRKLKSLTIDSMFLNNRVDRFLDMLRTCEVHVKVMHRPFTKKGKYSFWIDPAYYFDSDEFLEIYGGLDFFDDSLF</sequence>
<organism evidence="1 2">
    <name type="scientific">Armadillidium nasatum</name>
    <dbReference type="NCBI Taxonomy" id="96803"/>
    <lineage>
        <taxon>Eukaryota</taxon>
        <taxon>Metazoa</taxon>
        <taxon>Ecdysozoa</taxon>
        <taxon>Arthropoda</taxon>
        <taxon>Crustacea</taxon>
        <taxon>Multicrustacea</taxon>
        <taxon>Malacostraca</taxon>
        <taxon>Eumalacostraca</taxon>
        <taxon>Peracarida</taxon>
        <taxon>Isopoda</taxon>
        <taxon>Oniscidea</taxon>
        <taxon>Crinocheta</taxon>
        <taxon>Armadillidiidae</taxon>
        <taxon>Armadillidium</taxon>
    </lineage>
</organism>
<name>A0A5N5TAC0_9CRUS</name>
<gene>
    <name evidence="1" type="ORF">Anas_11279</name>
</gene>
<protein>
    <submittedName>
        <fullName evidence="1">Uncharacterized protein</fullName>
    </submittedName>
</protein>
<proteinExistence type="predicted"/>
<dbReference type="Proteomes" id="UP000326759">
    <property type="component" value="Unassembled WGS sequence"/>
</dbReference>
<reference evidence="1 2" key="1">
    <citation type="journal article" date="2019" name="PLoS Biol.">
        <title>Sex chromosomes control vertical transmission of feminizing Wolbachia symbionts in an isopod.</title>
        <authorList>
            <person name="Becking T."/>
            <person name="Chebbi M.A."/>
            <person name="Giraud I."/>
            <person name="Moumen B."/>
            <person name="Laverre T."/>
            <person name="Caubet Y."/>
            <person name="Peccoud J."/>
            <person name="Gilbert C."/>
            <person name="Cordaux R."/>
        </authorList>
    </citation>
    <scope>NUCLEOTIDE SEQUENCE [LARGE SCALE GENOMIC DNA]</scope>
    <source>
        <strain evidence="1">ANa2</strain>
        <tissue evidence="1">Whole body excluding digestive tract and cuticle</tissue>
    </source>
</reference>
<feature type="non-terminal residue" evidence="1">
    <location>
        <position position="1"/>
    </location>
</feature>
<evidence type="ECO:0000313" key="1">
    <source>
        <dbReference type="EMBL" id="KAB7503018.1"/>
    </source>
</evidence>